<gene>
    <name evidence="2" type="ORF">B0H63DRAFT_559612</name>
</gene>
<dbReference type="AlphaFoldDB" id="A0AAE0TZ43"/>
<accession>A0AAE0TZ43</accession>
<organism evidence="2 3">
    <name type="scientific">Podospora didyma</name>
    <dbReference type="NCBI Taxonomy" id="330526"/>
    <lineage>
        <taxon>Eukaryota</taxon>
        <taxon>Fungi</taxon>
        <taxon>Dikarya</taxon>
        <taxon>Ascomycota</taxon>
        <taxon>Pezizomycotina</taxon>
        <taxon>Sordariomycetes</taxon>
        <taxon>Sordariomycetidae</taxon>
        <taxon>Sordariales</taxon>
        <taxon>Podosporaceae</taxon>
        <taxon>Podospora</taxon>
    </lineage>
</organism>
<keyword evidence="3" id="KW-1185">Reference proteome</keyword>
<dbReference type="Proteomes" id="UP001285441">
    <property type="component" value="Unassembled WGS sequence"/>
</dbReference>
<dbReference type="PANTHER" id="PTHR42047:SF1">
    <property type="entry name" value="PROTEIN, PUTATIVE (AFU_ORTHOLOGUE AFUA_6G03560)-RELATED"/>
    <property type="match status" value="1"/>
</dbReference>
<dbReference type="PANTHER" id="PTHR42047">
    <property type="entry name" value="PROTEIN, PUTATIVE (AFU_ORTHOLOGUE AFUA_6G03560)-RELATED"/>
    <property type="match status" value="1"/>
</dbReference>
<dbReference type="InterPro" id="IPR052820">
    <property type="entry name" value="PhiA_domain"/>
</dbReference>
<keyword evidence="1" id="KW-0732">Signal</keyword>
<feature type="signal peptide" evidence="1">
    <location>
        <begin position="1"/>
        <end position="17"/>
    </location>
</feature>
<comment type="caution">
    <text evidence="2">The sequence shown here is derived from an EMBL/GenBank/DDBJ whole genome shotgun (WGS) entry which is preliminary data.</text>
</comment>
<proteinExistence type="predicted"/>
<evidence type="ECO:0000313" key="3">
    <source>
        <dbReference type="Proteomes" id="UP001285441"/>
    </source>
</evidence>
<evidence type="ECO:0000313" key="2">
    <source>
        <dbReference type="EMBL" id="KAK3384891.1"/>
    </source>
</evidence>
<dbReference type="EMBL" id="JAULSW010000004">
    <property type="protein sequence ID" value="KAK3384891.1"/>
    <property type="molecule type" value="Genomic_DNA"/>
</dbReference>
<evidence type="ECO:0008006" key="4">
    <source>
        <dbReference type="Google" id="ProtNLM"/>
    </source>
</evidence>
<protein>
    <recommendedName>
        <fullName evidence="4">IgE-binding protein</fullName>
    </recommendedName>
</protein>
<evidence type="ECO:0000256" key="1">
    <source>
        <dbReference type="SAM" id="SignalP"/>
    </source>
</evidence>
<feature type="chain" id="PRO_5042058245" description="IgE-binding protein" evidence="1">
    <location>
        <begin position="18"/>
        <end position="197"/>
    </location>
</feature>
<name>A0AAE0TZ43_9PEZI</name>
<sequence>MFSLFTLLAITTAAVSAGYPPPPGPWAMGAWRPPTDPPAPLWLGRAIQANGGRFWMGKPPSAYCPPDIPGLNCTLYPGTSTVLVGGNETLSLNVVVPGGQQVYIAPDGALGYTPPHSTFKPDGSVVTGWRREISDAGGAPTVLWNQAGGYFVACPVGDAKDDVYQIYLNSGDALSGAACVSFQMRTYTAAGAVAWEY</sequence>
<reference evidence="2" key="1">
    <citation type="journal article" date="2023" name="Mol. Phylogenet. Evol.">
        <title>Genome-scale phylogeny and comparative genomics of the fungal order Sordariales.</title>
        <authorList>
            <person name="Hensen N."/>
            <person name="Bonometti L."/>
            <person name="Westerberg I."/>
            <person name="Brannstrom I.O."/>
            <person name="Guillou S."/>
            <person name="Cros-Aarteil S."/>
            <person name="Calhoun S."/>
            <person name="Haridas S."/>
            <person name="Kuo A."/>
            <person name="Mondo S."/>
            <person name="Pangilinan J."/>
            <person name="Riley R."/>
            <person name="LaButti K."/>
            <person name="Andreopoulos B."/>
            <person name="Lipzen A."/>
            <person name="Chen C."/>
            <person name="Yan M."/>
            <person name="Daum C."/>
            <person name="Ng V."/>
            <person name="Clum A."/>
            <person name="Steindorff A."/>
            <person name="Ohm R.A."/>
            <person name="Martin F."/>
            <person name="Silar P."/>
            <person name="Natvig D.O."/>
            <person name="Lalanne C."/>
            <person name="Gautier V."/>
            <person name="Ament-Velasquez S.L."/>
            <person name="Kruys A."/>
            <person name="Hutchinson M.I."/>
            <person name="Powell A.J."/>
            <person name="Barry K."/>
            <person name="Miller A.N."/>
            <person name="Grigoriev I.V."/>
            <person name="Debuchy R."/>
            <person name="Gladieux P."/>
            <person name="Hiltunen Thoren M."/>
            <person name="Johannesson H."/>
        </authorList>
    </citation>
    <scope>NUCLEOTIDE SEQUENCE</scope>
    <source>
        <strain evidence="2">CBS 232.78</strain>
    </source>
</reference>
<reference evidence="2" key="2">
    <citation type="submission" date="2023-06" db="EMBL/GenBank/DDBJ databases">
        <authorList>
            <consortium name="Lawrence Berkeley National Laboratory"/>
            <person name="Haridas S."/>
            <person name="Hensen N."/>
            <person name="Bonometti L."/>
            <person name="Westerberg I."/>
            <person name="Brannstrom I.O."/>
            <person name="Guillou S."/>
            <person name="Cros-Aarteil S."/>
            <person name="Calhoun S."/>
            <person name="Kuo A."/>
            <person name="Mondo S."/>
            <person name="Pangilinan J."/>
            <person name="Riley R."/>
            <person name="LaButti K."/>
            <person name="Andreopoulos B."/>
            <person name="Lipzen A."/>
            <person name="Chen C."/>
            <person name="Yanf M."/>
            <person name="Daum C."/>
            <person name="Ng V."/>
            <person name="Clum A."/>
            <person name="Steindorff A."/>
            <person name="Ohm R."/>
            <person name="Martin F."/>
            <person name="Silar P."/>
            <person name="Natvig D."/>
            <person name="Lalanne C."/>
            <person name="Gautier V."/>
            <person name="Ament-velasquez S.L."/>
            <person name="Kruys A."/>
            <person name="Hutchinson M.I."/>
            <person name="Powell A.J."/>
            <person name="Barry K."/>
            <person name="Miller A.N."/>
            <person name="Grigoriev I.V."/>
            <person name="Debuchy R."/>
            <person name="Gladieux P."/>
            <person name="Thoren M.H."/>
            <person name="Johannesson H."/>
        </authorList>
    </citation>
    <scope>NUCLEOTIDE SEQUENCE</scope>
    <source>
        <strain evidence="2">CBS 232.78</strain>
    </source>
</reference>